<accession>A0ACB7TF20</accession>
<keyword evidence="2" id="KW-1185">Reference proteome</keyword>
<evidence type="ECO:0000313" key="2">
    <source>
        <dbReference type="Proteomes" id="UP000821845"/>
    </source>
</evidence>
<proteinExistence type="predicted"/>
<evidence type="ECO:0000313" key="1">
    <source>
        <dbReference type="EMBL" id="KAH6944721.1"/>
    </source>
</evidence>
<name>A0ACB7TF20_HYAAI</name>
<protein>
    <submittedName>
        <fullName evidence="1">Uncharacterized protein</fullName>
    </submittedName>
</protein>
<sequence>MGVVTCSATKPSGTTDRPEFAPAAATAVRRSQALEEAHTTTKRFHSACNFHAGYISTEVARCSERAATPEPLTENYEPSRRGHARGLLDSHSQFLLPSTPPREEIEERERRRQVEEAVFEGGEKTTGRDNTGASRFLKPATKHCTQPAKNSGQSPPMHKTCVHVHTGAVGKCGDDVGALQRST</sequence>
<comment type="caution">
    <text evidence="1">The sequence shown here is derived from an EMBL/GenBank/DDBJ whole genome shotgun (WGS) entry which is preliminary data.</text>
</comment>
<dbReference type="EMBL" id="CM023481">
    <property type="protein sequence ID" value="KAH6944721.1"/>
    <property type="molecule type" value="Genomic_DNA"/>
</dbReference>
<reference evidence="1" key="1">
    <citation type="submission" date="2020-05" db="EMBL/GenBank/DDBJ databases">
        <title>Large-scale comparative analyses of tick genomes elucidate their genetic diversity and vector capacities.</title>
        <authorList>
            <person name="Jia N."/>
            <person name="Wang J."/>
            <person name="Shi W."/>
            <person name="Du L."/>
            <person name="Sun Y."/>
            <person name="Zhan W."/>
            <person name="Jiang J."/>
            <person name="Wang Q."/>
            <person name="Zhang B."/>
            <person name="Ji P."/>
            <person name="Sakyi L.B."/>
            <person name="Cui X."/>
            <person name="Yuan T."/>
            <person name="Jiang B."/>
            <person name="Yang W."/>
            <person name="Lam T.T.-Y."/>
            <person name="Chang Q."/>
            <person name="Ding S."/>
            <person name="Wang X."/>
            <person name="Zhu J."/>
            <person name="Ruan X."/>
            <person name="Zhao L."/>
            <person name="Wei J."/>
            <person name="Que T."/>
            <person name="Du C."/>
            <person name="Cheng J."/>
            <person name="Dai P."/>
            <person name="Han X."/>
            <person name="Huang E."/>
            <person name="Gao Y."/>
            <person name="Liu J."/>
            <person name="Shao H."/>
            <person name="Ye R."/>
            <person name="Li L."/>
            <person name="Wei W."/>
            <person name="Wang X."/>
            <person name="Wang C."/>
            <person name="Yang T."/>
            <person name="Huo Q."/>
            <person name="Li W."/>
            <person name="Guo W."/>
            <person name="Chen H."/>
            <person name="Zhou L."/>
            <person name="Ni X."/>
            <person name="Tian J."/>
            <person name="Zhou Y."/>
            <person name="Sheng Y."/>
            <person name="Liu T."/>
            <person name="Pan Y."/>
            <person name="Xia L."/>
            <person name="Li J."/>
            <person name="Zhao F."/>
            <person name="Cao W."/>
        </authorList>
    </citation>
    <scope>NUCLEOTIDE SEQUENCE</scope>
    <source>
        <strain evidence="1">Hyas-2018</strain>
    </source>
</reference>
<dbReference type="Proteomes" id="UP000821845">
    <property type="component" value="Chromosome 1"/>
</dbReference>
<gene>
    <name evidence="1" type="ORF">HPB50_004603</name>
</gene>
<organism evidence="1 2">
    <name type="scientific">Hyalomma asiaticum</name>
    <name type="common">Tick</name>
    <dbReference type="NCBI Taxonomy" id="266040"/>
    <lineage>
        <taxon>Eukaryota</taxon>
        <taxon>Metazoa</taxon>
        <taxon>Ecdysozoa</taxon>
        <taxon>Arthropoda</taxon>
        <taxon>Chelicerata</taxon>
        <taxon>Arachnida</taxon>
        <taxon>Acari</taxon>
        <taxon>Parasitiformes</taxon>
        <taxon>Ixodida</taxon>
        <taxon>Ixodoidea</taxon>
        <taxon>Ixodidae</taxon>
        <taxon>Hyalomminae</taxon>
        <taxon>Hyalomma</taxon>
    </lineage>
</organism>